<feature type="compositionally biased region" description="Low complexity" evidence="1">
    <location>
        <begin position="425"/>
        <end position="434"/>
    </location>
</feature>
<feature type="region of interest" description="Disordered" evidence="1">
    <location>
        <begin position="508"/>
        <end position="527"/>
    </location>
</feature>
<evidence type="ECO:0000256" key="1">
    <source>
        <dbReference type="SAM" id="MobiDB-lite"/>
    </source>
</evidence>
<feature type="compositionally biased region" description="Low complexity" evidence="1">
    <location>
        <begin position="651"/>
        <end position="665"/>
    </location>
</feature>
<proteinExistence type="predicted"/>
<organism evidence="2 3">
    <name type="scientific">Globodera rostochiensis</name>
    <name type="common">Golden nematode worm</name>
    <name type="synonym">Heterodera rostochiensis</name>
    <dbReference type="NCBI Taxonomy" id="31243"/>
    <lineage>
        <taxon>Eukaryota</taxon>
        <taxon>Metazoa</taxon>
        <taxon>Ecdysozoa</taxon>
        <taxon>Nematoda</taxon>
        <taxon>Chromadorea</taxon>
        <taxon>Rhabditida</taxon>
        <taxon>Tylenchina</taxon>
        <taxon>Tylenchomorpha</taxon>
        <taxon>Tylenchoidea</taxon>
        <taxon>Heteroderidae</taxon>
        <taxon>Heteroderinae</taxon>
        <taxon>Globodera</taxon>
    </lineage>
</organism>
<feature type="compositionally biased region" description="Basic and acidic residues" evidence="1">
    <location>
        <begin position="338"/>
        <end position="347"/>
    </location>
</feature>
<accession>A0A914I2L5</accession>
<feature type="region of interest" description="Disordered" evidence="1">
    <location>
        <begin position="638"/>
        <end position="692"/>
    </location>
</feature>
<evidence type="ECO:0000313" key="2">
    <source>
        <dbReference type="Proteomes" id="UP000887572"/>
    </source>
</evidence>
<feature type="compositionally biased region" description="Low complexity" evidence="1">
    <location>
        <begin position="388"/>
        <end position="400"/>
    </location>
</feature>
<dbReference type="AlphaFoldDB" id="A0A914I2L5"/>
<keyword evidence="2" id="KW-1185">Reference proteome</keyword>
<protein>
    <submittedName>
        <fullName evidence="3">Uncharacterized protein</fullName>
    </submittedName>
</protein>
<feature type="region of interest" description="Disordered" evidence="1">
    <location>
        <begin position="321"/>
        <end position="405"/>
    </location>
</feature>
<feature type="region of interest" description="Disordered" evidence="1">
    <location>
        <begin position="264"/>
        <end position="309"/>
    </location>
</feature>
<feature type="compositionally biased region" description="Polar residues" evidence="1">
    <location>
        <begin position="435"/>
        <end position="467"/>
    </location>
</feature>
<feature type="compositionally biased region" description="Basic and acidic residues" evidence="1">
    <location>
        <begin position="672"/>
        <end position="692"/>
    </location>
</feature>
<dbReference type="Proteomes" id="UP000887572">
    <property type="component" value="Unplaced"/>
</dbReference>
<evidence type="ECO:0000313" key="3">
    <source>
        <dbReference type="WBParaSite" id="Gr19_v10_g604.t1"/>
    </source>
</evidence>
<dbReference type="WBParaSite" id="Gr19_v10_g604.t1">
    <property type="protein sequence ID" value="Gr19_v10_g604.t1"/>
    <property type="gene ID" value="Gr19_v10_g604"/>
</dbReference>
<feature type="region of interest" description="Disordered" evidence="1">
    <location>
        <begin position="164"/>
        <end position="183"/>
    </location>
</feature>
<feature type="compositionally biased region" description="Polar residues" evidence="1">
    <location>
        <begin position="369"/>
        <end position="387"/>
    </location>
</feature>
<name>A0A914I2L5_GLORO</name>
<sequence length="692" mass="77527">MLSKIPALDEFIPQLFSSLFIFAGVVSGGQPISGLPDDGGFDMPERSDGTKVGHLRHAFNILEPELAQSVWSKEGMKNPIRRTTTIPLNDRLDIGNTGELQQKEAAKPMKRMPRTAVAVASEYDMLNDDFLTEYDLLNLDFSLDDSPDSKKNAKEVEVPAKEFEWEEGEKRRRDGEENFPPKEWWDLEEPEASTTLATTTTTKRHALKGSKLFEVDGAERTSAEERSLVFGNSRKRESGRVRRGAGRWSGEEAIEREEVKFWPKLVPSSPQQQQQQPPPQLFVWADDVASDDDKTKKGPAKKEQIFRDLPAAVEVVSSLVEKTVDNRKQHNNAPQRQKSVEESEKAIKGRTWPTKQNGPPHILDRDSPGPTTSRRPSDWTLATTVGHSAQQSPPQSSDSQKQQENDRLFNSLPSIVIGEPEKQTDQTQSNQSTTEGTQNSKHNASEKQQNAKQNGQTEVTPADQSLQLPPGFSYLATVNSLPKDGRLLIGNRTYVIEKTLNQRHLFPRAKVPPPVHQPQQQRRRVSNDGEFSTLLPQLIDYPSPETTTILTTTNGSDEQGQRAIAINNTNARGESARRYAPRKKMFADVPQGTFADVPEQIGAIGVTNPTSRRLNTKKDILAHNLGLALSQIFGNFSVGHLPDTPEKKQQQPENEQQQLQQQMKPTPNGEENVEKVVSEPHRLTRVFEKKRP</sequence>
<reference evidence="3" key="1">
    <citation type="submission" date="2022-11" db="UniProtKB">
        <authorList>
            <consortium name="WormBaseParasite"/>
        </authorList>
    </citation>
    <scope>IDENTIFICATION</scope>
</reference>
<feature type="compositionally biased region" description="Basic and acidic residues" evidence="1">
    <location>
        <begin position="291"/>
        <end position="306"/>
    </location>
</feature>
<feature type="region of interest" description="Disordered" evidence="1">
    <location>
        <begin position="419"/>
        <end position="468"/>
    </location>
</feature>